<name>A0A7W7Y5A0_9BACT</name>
<dbReference type="Proteomes" id="UP000528322">
    <property type="component" value="Unassembled WGS sequence"/>
</dbReference>
<accession>A0A7W7Y5A0</accession>
<dbReference type="EMBL" id="JACHID010000010">
    <property type="protein sequence ID" value="MBB5022345.1"/>
    <property type="molecule type" value="Genomic_DNA"/>
</dbReference>
<sequence>MIQWTEPHESWMNDWKMGLSPSEEEEISRALLEIFRQFWHWAELDKKAKVTQRRYGASLHALGGWAVEKMLEDEELQEPGYVRPSLYQLLVDATFLQGPLIHYDNKKWQSEVDTVCRKLHKFLVSRGE</sequence>
<evidence type="ECO:0000313" key="1">
    <source>
        <dbReference type="EMBL" id="MBB5022345.1"/>
    </source>
</evidence>
<organism evidence="1 2">
    <name type="scientific">Desulfurispira natronophila</name>
    <dbReference type="NCBI Taxonomy" id="682562"/>
    <lineage>
        <taxon>Bacteria</taxon>
        <taxon>Pseudomonadati</taxon>
        <taxon>Chrysiogenota</taxon>
        <taxon>Chrysiogenia</taxon>
        <taxon>Chrysiogenales</taxon>
        <taxon>Chrysiogenaceae</taxon>
        <taxon>Desulfurispira</taxon>
    </lineage>
</organism>
<protein>
    <submittedName>
        <fullName evidence="1">Uncharacterized protein</fullName>
    </submittedName>
</protein>
<dbReference type="RefSeq" id="WP_183732697.1">
    <property type="nucleotide sequence ID" value="NZ_JACHID010000010.1"/>
</dbReference>
<evidence type="ECO:0000313" key="2">
    <source>
        <dbReference type="Proteomes" id="UP000528322"/>
    </source>
</evidence>
<gene>
    <name evidence="1" type="ORF">HNR37_001680</name>
</gene>
<keyword evidence="2" id="KW-1185">Reference proteome</keyword>
<proteinExistence type="predicted"/>
<dbReference type="AlphaFoldDB" id="A0A7W7Y5A0"/>
<comment type="caution">
    <text evidence="1">The sequence shown here is derived from an EMBL/GenBank/DDBJ whole genome shotgun (WGS) entry which is preliminary data.</text>
</comment>
<reference evidence="1 2" key="1">
    <citation type="submission" date="2020-08" db="EMBL/GenBank/DDBJ databases">
        <title>Genomic Encyclopedia of Type Strains, Phase IV (KMG-IV): sequencing the most valuable type-strain genomes for metagenomic binning, comparative biology and taxonomic classification.</title>
        <authorList>
            <person name="Goeker M."/>
        </authorList>
    </citation>
    <scope>NUCLEOTIDE SEQUENCE [LARGE SCALE GENOMIC DNA]</scope>
    <source>
        <strain evidence="1 2">DSM 22071</strain>
    </source>
</reference>